<dbReference type="AlphaFoldDB" id="A0A1T4XXN2"/>
<dbReference type="InterPro" id="IPR027444">
    <property type="entry name" value="H-NS_C_dom"/>
</dbReference>
<proteinExistence type="inferred from homology"/>
<dbReference type="RefSeq" id="WP_078924086.1">
    <property type="nucleotide sequence ID" value="NZ_FUYB01000026.1"/>
</dbReference>
<dbReference type="GO" id="GO:0032993">
    <property type="term" value="C:protein-DNA complex"/>
    <property type="evidence" value="ECO:0007669"/>
    <property type="project" value="TreeGrafter"/>
</dbReference>
<comment type="similarity">
    <text evidence="2">Belongs to the histone-like protein H-NS family.</text>
</comment>
<dbReference type="Proteomes" id="UP000190460">
    <property type="component" value="Unassembled WGS sequence"/>
</dbReference>
<dbReference type="GO" id="GO:0003680">
    <property type="term" value="F:minor groove of adenine-thymine-rich DNA binding"/>
    <property type="evidence" value="ECO:0007669"/>
    <property type="project" value="TreeGrafter"/>
</dbReference>
<gene>
    <name evidence="6" type="ORF">SAMN02745130_03645</name>
</gene>
<evidence type="ECO:0000313" key="6">
    <source>
        <dbReference type="EMBL" id="SKA94307.1"/>
    </source>
</evidence>
<keyword evidence="4 6" id="KW-0238">DNA-binding</keyword>
<sequence>MASINLDTLSVAELDKLKYNIEHAISNRKQTELLDVRRKLDALVEESGFTLQEILEAKSVRKPVQPKYRNPENPENTWTGRGRRPVWVEQSLNAGKTLEDLLI</sequence>
<dbReference type="PANTHER" id="PTHR38097:SF2">
    <property type="entry name" value="DNA-BINDING PROTEIN STPA"/>
    <property type="match status" value="1"/>
</dbReference>
<dbReference type="Gene3D" id="4.10.430.10">
    <property type="entry name" value="Histone-like protein H-NS, C-terminal domain"/>
    <property type="match status" value="1"/>
</dbReference>
<dbReference type="STRING" id="92487.SAMN02745130_03645"/>
<dbReference type="GO" id="GO:0009295">
    <property type="term" value="C:nucleoid"/>
    <property type="evidence" value="ECO:0007669"/>
    <property type="project" value="UniProtKB-SubCell"/>
</dbReference>
<evidence type="ECO:0000256" key="4">
    <source>
        <dbReference type="ARBA" id="ARBA00023125"/>
    </source>
</evidence>
<organism evidence="6 7">
    <name type="scientific">Thiothrix eikelboomii</name>
    <dbReference type="NCBI Taxonomy" id="92487"/>
    <lineage>
        <taxon>Bacteria</taxon>
        <taxon>Pseudomonadati</taxon>
        <taxon>Pseudomonadota</taxon>
        <taxon>Gammaproteobacteria</taxon>
        <taxon>Thiotrichales</taxon>
        <taxon>Thiotrichaceae</taxon>
        <taxon>Thiothrix</taxon>
    </lineage>
</organism>
<dbReference type="GO" id="GO:0001217">
    <property type="term" value="F:DNA-binding transcription repressor activity"/>
    <property type="evidence" value="ECO:0007669"/>
    <property type="project" value="TreeGrafter"/>
</dbReference>
<dbReference type="InterPro" id="IPR037150">
    <property type="entry name" value="H-NS_C_dom_sf"/>
</dbReference>
<dbReference type="Pfam" id="PF00816">
    <property type="entry name" value="Histone_HNS"/>
    <property type="match status" value="1"/>
</dbReference>
<dbReference type="GO" id="GO:0000976">
    <property type="term" value="F:transcription cis-regulatory region binding"/>
    <property type="evidence" value="ECO:0007669"/>
    <property type="project" value="TreeGrafter"/>
</dbReference>
<evidence type="ECO:0000256" key="1">
    <source>
        <dbReference type="ARBA" id="ARBA00004453"/>
    </source>
</evidence>
<name>A0A1T4XXN2_9GAMM</name>
<dbReference type="GO" id="GO:0005829">
    <property type="term" value="C:cytosol"/>
    <property type="evidence" value="ECO:0007669"/>
    <property type="project" value="TreeGrafter"/>
</dbReference>
<evidence type="ECO:0000256" key="2">
    <source>
        <dbReference type="ARBA" id="ARBA00010610"/>
    </source>
</evidence>
<protein>
    <submittedName>
        <fullName evidence="6">DNA-binding protein H-NS</fullName>
    </submittedName>
</protein>
<reference evidence="6 7" key="1">
    <citation type="submission" date="2017-02" db="EMBL/GenBank/DDBJ databases">
        <authorList>
            <person name="Peterson S.W."/>
        </authorList>
    </citation>
    <scope>NUCLEOTIDE SEQUENCE [LARGE SCALE GENOMIC DNA]</scope>
    <source>
        <strain evidence="6 7">ATCC 49788</strain>
    </source>
</reference>
<accession>A0A1T4XXN2</accession>
<keyword evidence="7" id="KW-1185">Reference proteome</keyword>
<evidence type="ECO:0000259" key="5">
    <source>
        <dbReference type="SMART" id="SM00528"/>
    </source>
</evidence>
<comment type="subcellular location">
    <subcellularLocation>
        <location evidence="1">Cytoplasm</location>
        <location evidence="1">Nucleoid</location>
    </subcellularLocation>
</comment>
<dbReference type="OrthoDB" id="5297879at2"/>
<keyword evidence="3" id="KW-0963">Cytoplasm</keyword>
<dbReference type="SUPFAM" id="SSF81273">
    <property type="entry name" value="H-NS histone-like proteins"/>
    <property type="match status" value="1"/>
</dbReference>
<evidence type="ECO:0000313" key="7">
    <source>
        <dbReference type="Proteomes" id="UP000190460"/>
    </source>
</evidence>
<dbReference type="EMBL" id="FUYB01000026">
    <property type="protein sequence ID" value="SKA94307.1"/>
    <property type="molecule type" value="Genomic_DNA"/>
</dbReference>
<dbReference type="SMART" id="SM00528">
    <property type="entry name" value="HNS"/>
    <property type="match status" value="1"/>
</dbReference>
<evidence type="ECO:0000256" key="3">
    <source>
        <dbReference type="ARBA" id="ARBA00022490"/>
    </source>
</evidence>
<dbReference type="GO" id="GO:0003681">
    <property type="term" value="F:bent DNA binding"/>
    <property type="evidence" value="ECO:0007669"/>
    <property type="project" value="TreeGrafter"/>
</dbReference>
<feature type="domain" description="DNA-binding protein H-NS-like C-terminal" evidence="5">
    <location>
        <begin position="58"/>
        <end position="103"/>
    </location>
</feature>
<dbReference type="PANTHER" id="PTHR38097">
    <property type="match status" value="1"/>
</dbReference>